<feature type="non-terminal residue" evidence="2">
    <location>
        <position position="1"/>
    </location>
</feature>
<feature type="non-terminal residue" evidence="2">
    <location>
        <position position="212"/>
    </location>
</feature>
<dbReference type="PANTHER" id="PTHR46070">
    <property type="entry name" value="PINSTRIPE, ISOFORM A"/>
    <property type="match status" value="1"/>
</dbReference>
<gene>
    <name evidence="2" type="ORF">g.1779</name>
</gene>
<proteinExistence type="predicted"/>
<dbReference type="InterPro" id="IPR047278">
    <property type="entry name" value="DEN5A/B"/>
</dbReference>
<dbReference type="PROSITE" id="PS50211">
    <property type="entry name" value="DENN"/>
    <property type="match status" value="1"/>
</dbReference>
<sequence length="212" mass="24216">LLLENQILLCSSEYQRLMMVSECMTCLLFPFSWPHVYVPILPASLHHFLDAPVPFVMGLHSRENRINIPSEANLCYVDLDSRMIQLPEELPSFPHRTELTAELAEVLDRYKVPGNHDRIINTGNLETSDNSLMTSSCTLPRKHSWANDLDENPGPPIADLVKLARRTGVSLDGLDGPDWDLNLQDSEEELEDSQVLDEESYERELRFNNTVR</sequence>
<protein>
    <recommendedName>
        <fullName evidence="1">UDENN domain-containing protein</fullName>
    </recommendedName>
</protein>
<dbReference type="Pfam" id="PF02141">
    <property type="entry name" value="DENN"/>
    <property type="match status" value="1"/>
</dbReference>
<dbReference type="EMBL" id="GECZ01022688">
    <property type="protein sequence ID" value="JAS47081.1"/>
    <property type="molecule type" value="Transcribed_RNA"/>
</dbReference>
<evidence type="ECO:0000313" key="2">
    <source>
        <dbReference type="EMBL" id="JAS47081.1"/>
    </source>
</evidence>
<dbReference type="InterPro" id="IPR037516">
    <property type="entry name" value="Tripartite_DENN"/>
</dbReference>
<organism evidence="2">
    <name type="scientific">Cuerna arida</name>
    <dbReference type="NCBI Taxonomy" id="1464854"/>
    <lineage>
        <taxon>Eukaryota</taxon>
        <taxon>Metazoa</taxon>
        <taxon>Ecdysozoa</taxon>
        <taxon>Arthropoda</taxon>
        <taxon>Hexapoda</taxon>
        <taxon>Insecta</taxon>
        <taxon>Pterygota</taxon>
        <taxon>Neoptera</taxon>
        <taxon>Paraneoptera</taxon>
        <taxon>Hemiptera</taxon>
        <taxon>Auchenorrhyncha</taxon>
        <taxon>Membracoidea</taxon>
        <taxon>Cicadellidae</taxon>
        <taxon>Cicadellinae</taxon>
        <taxon>Proconiini</taxon>
        <taxon>Cuerna</taxon>
    </lineage>
</organism>
<dbReference type="AlphaFoldDB" id="A0A1B6FAA9"/>
<name>A0A1B6FAA9_9HEMI</name>
<dbReference type="GO" id="GO:0031267">
    <property type="term" value="F:small GTPase binding"/>
    <property type="evidence" value="ECO:0007669"/>
    <property type="project" value="InterPro"/>
</dbReference>
<dbReference type="InterPro" id="IPR001194">
    <property type="entry name" value="cDENN_dom"/>
</dbReference>
<evidence type="ECO:0000259" key="1">
    <source>
        <dbReference type="PROSITE" id="PS50211"/>
    </source>
</evidence>
<accession>A0A1B6FAA9</accession>
<dbReference type="Gene3D" id="3.40.50.11500">
    <property type="match status" value="1"/>
</dbReference>
<reference evidence="2" key="1">
    <citation type="submission" date="2015-11" db="EMBL/GenBank/DDBJ databases">
        <title>De novo transcriptome assembly of four potential Pierce s Disease insect vectors from Arizona vineyards.</title>
        <authorList>
            <person name="Tassone E.E."/>
        </authorList>
    </citation>
    <scope>NUCLEOTIDE SEQUENCE</scope>
</reference>
<dbReference type="PANTHER" id="PTHR46070:SF1">
    <property type="entry name" value="PINSTRIPE, ISOFORM A"/>
    <property type="match status" value="1"/>
</dbReference>
<feature type="domain" description="UDENN" evidence="1">
    <location>
        <begin position="1"/>
        <end position="212"/>
    </location>
</feature>
<dbReference type="GO" id="GO:0005085">
    <property type="term" value="F:guanyl-nucleotide exchange factor activity"/>
    <property type="evidence" value="ECO:0007669"/>
    <property type="project" value="InterPro"/>
</dbReference>
<dbReference type="InterPro" id="IPR043153">
    <property type="entry name" value="DENN_C"/>
</dbReference>